<dbReference type="Gramene" id="TraesARI5A03G02660570.1">
    <property type="protein sequence ID" value="TraesARI5A03G02660570.1.CDS1"/>
    <property type="gene ID" value="TraesARI5A03G02660570"/>
</dbReference>
<dbReference type="Gramene" id="TraesCLE_scaffold_092943_01G000100.1">
    <property type="protein sequence ID" value="TraesCLE_scaffold_092943_01G000100.1"/>
    <property type="gene ID" value="TraesCLE_scaffold_092943_01G000100"/>
</dbReference>
<reference evidence="2" key="1">
    <citation type="submission" date="2018-08" db="EMBL/GenBank/DDBJ databases">
        <authorList>
            <person name="Rossello M."/>
        </authorList>
    </citation>
    <scope>NUCLEOTIDE SEQUENCE [LARGE SCALE GENOMIC DNA]</scope>
    <source>
        <strain evidence="2">cv. Chinese Spring</strain>
    </source>
</reference>
<sequence length="63" mass="6533">MEAAANKRSGIGFGATAAAEEEKGRKRGHGSTALFVAVDYAFLLAFAGFLAYLVVSQILPSAI</sequence>
<feature type="transmembrane region" description="Helical" evidence="1">
    <location>
        <begin position="33"/>
        <end position="55"/>
    </location>
</feature>
<organism evidence="2">
    <name type="scientific">Triticum aestivum</name>
    <name type="common">Wheat</name>
    <dbReference type="NCBI Taxonomy" id="4565"/>
    <lineage>
        <taxon>Eukaryota</taxon>
        <taxon>Viridiplantae</taxon>
        <taxon>Streptophyta</taxon>
        <taxon>Embryophyta</taxon>
        <taxon>Tracheophyta</taxon>
        <taxon>Spermatophyta</taxon>
        <taxon>Magnoliopsida</taxon>
        <taxon>Liliopsida</taxon>
        <taxon>Poales</taxon>
        <taxon>Poaceae</taxon>
        <taxon>BOP clade</taxon>
        <taxon>Pooideae</taxon>
        <taxon>Triticodae</taxon>
        <taxon>Triticeae</taxon>
        <taxon>Triticinae</taxon>
        <taxon>Triticum</taxon>
    </lineage>
</organism>
<dbReference type="Gramene" id="TraesJAG5A03G02620490.1">
    <property type="protein sequence ID" value="TraesJAG5A03G02620490.1.CDS1"/>
    <property type="gene ID" value="TraesJAG5A03G02620490"/>
</dbReference>
<evidence type="ECO:0000256" key="1">
    <source>
        <dbReference type="SAM" id="Phobius"/>
    </source>
</evidence>
<keyword evidence="1" id="KW-0472">Membrane</keyword>
<keyword evidence="1" id="KW-1133">Transmembrane helix</keyword>
<dbReference type="STRING" id="4565.A0A3B6KEW8"/>
<dbReference type="Gramene" id="TraesCS5A02G111600.1">
    <property type="protein sequence ID" value="TraesCS5A02G111600.1.cds1"/>
    <property type="gene ID" value="TraesCS5A02G111600"/>
</dbReference>
<dbReference type="Gramene" id="TraesMAC5A03G02617280.1">
    <property type="protein sequence ID" value="TraesMAC5A03G02617280.1.CDS1"/>
    <property type="gene ID" value="TraesMAC5A03G02617280"/>
</dbReference>
<dbReference type="Gramene" id="TraesMAC5A03G02617270.1">
    <property type="protein sequence ID" value="TraesMAC5A03G02617270.1.CDS1"/>
    <property type="gene ID" value="TraesMAC5A03G02617270"/>
</dbReference>
<dbReference type="Proteomes" id="UP000019116">
    <property type="component" value="Chromosome 5A"/>
</dbReference>
<dbReference type="Gramene" id="TraesLAC5A03G02572740.1">
    <property type="protein sequence ID" value="TraesLAC5A03G02572740.1.CDS1"/>
    <property type="gene ID" value="TraesLAC5A03G02572740"/>
</dbReference>
<evidence type="ECO:0000313" key="2">
    <source>
        <dbReference type="EnsemblPlants" id="TraesCS5A02G111600.1.cds1"/>
    </source>
</evidence>
<dbReference type="GeneID" id="123102813"/>
<dbReference type="Gramene" id="TraesNOR5A03G02639200.1">
    <property type="protein sequence ID" value="TraesNOR5A03G02639200.1.CDS1"/>
    <property type="gene ID" value="TraesNOR5A03G02639200"/>
</dbReference>
<dbReference type="Gramene" id="TraesLAC5A03G02572770.1">
    <property type="protein sequence ID" value="TraesLAC5A03G02572770.1.CDS1"/>
    <property type="gene ID" value="TraesLAC5A03G02572770"/>
</dbReference>
<dbReference type="Gramene" id="TraesCAD_scaffold_001447_01G000200.1">
    <property type="protein sequence ID" value="TraesCAD_scaffold_001447_01G000200.1"/>
    <property type="gene ID" value="TraesCAD_scaffold_001447_01G000200"/>
</dbReference>
<dbReference type="AlphaFoldDB" id="A0A3B6KEW8"/>
<dbReference type="Gramene" id="TraesSYM5A03G02647930.1">
    <property type="protein sequence ID" value="TraesSYM5A03G02647930.1.CDS1"/>
    <property type="gene ID" value="TraesSYM5A03G02647930"/>
</dbReference>
<dbReference type="OrthoDB" id="627373at2759"/>
<proteinExistence type="predicted"/>
<evidence type="ECO:0000313" key="3">
    <source>
        <dbReference type="Proteomes" id="UP000019116"/>
    </source>
</evidence>
<reference evidence="2" key="2">
    <citation type="submission" date="2018-10" db="UniProtKB">
        <authorList>
            <consortium name="EnsemblPlants"/>
        </authorList>
    </citation>
    <scope>IDENTIFICATION</scope>
</reference>
<accession>A0A3B6KEW8</accession>
<dbReference type="Gramene" id="TraesNOR5A03G02639180.1">
    <property type="protein sequence ID" value="TraesNOR5A03G02639180.1.CDS1"/>
    <property type="gene ID" value="TraesNOR5A03G02639180"/>
</dbReference>
<dbReference type="Gramene" id="TraesPARA_EIv1.0_1598010.1">
    <property type="protein sequence ID" value="TraesPARA_EIv1.0_1598010.1.CDS1"/>
    <property type="gene ID" value="TraesPARA_EIv1.0_1598010"/>
</dbReference>
<dbReference type="Gramene" id="TraesSYM5A03G02647890.1">
    <property type="protein sequence ID" value="TraesSYM5A03G02647890.1.CDS1"/>
    <property type="gene ID" value="TraesSYM5A03G02647890"/>
</dbReference>
<dbReference type="Gramene" id="TraesCS5A03G0299600.1">
    <property type="protein sequence ID" value="TraesCS5A03G0299600.1.CDS1"/>
    <property type="gene ID" value="TraesCS5A03G0299600"/>
</dbReference>
<dbReference type="Gramene" id="TraesJAG5A03G02620470.1">
    <property type="protein sequence ID" value="TraesJAG5A03G02620470.1.CDS1"/>
    <property type="gene ID" value="TraesJAG5A03G02620470"/>
</dbReference>
<dbReference type="Gramene" id="TraesSYM5A03G02647950.1">
    <property type="protein sequence ID" value="TraesSYM5A03G02647950.1.CDS1"/>
    <property type="gene ID" value="TraesSYM5A03G02647950"/>
</dbReference>
<dbReference type="Gramene" id="TraesMAC5A03G02617210.1">
    <property type="protein sequence ID" value="TraesMAC5A03G02617210.1.CDS1"/>
    <property type="gene ID" value="TraesMAC5A03G02617210"/>
</dbReference>
<dbReference type="Gramene" id="TraesARI5A03G02660520.1">
    <property type="protein sequence ID" value="TraesARI5A03G02660520.1.CDS1"/>
    <property type="gene ID" value="TraesARI5A03G02660520"/>
</dbReference>
<dbReference type="EnsemblPlants" id="TraesCS5A02G111600.1">
    <property type="protein sequence ID" value="TraesCS5A02G111600.1.cds1"/>
    <property type="gene ID" value="TraesCS5A02G111600"/>
</dbReference>
<dbReference type="Gramene" id="TraesWEE_scaffold_010022_01G000300.1">
    <property type="protein sequence ID" value="TraesWEE_scaffold_010022_01G000300.1"/>
    <property type="gene ID" value="TraesWEE_scaffold_010022_01G000300"/>
</dbReference>
<dbReference type="Gramene" id="TraesSTA5A03G02609640.1">
    <property type="protein sequence ID" value="TraesSTA5A03G02609640.1.CDS1"/>
    <property type="gene ID" value="TraesSTA5A03G02609640"/>
</dbReference>
<name>A0A3B6KEW8_WHEAT</name>
<keyword evidence="3" id="KW-1185">Reference proteome</keyword>
<keyword evidence="1" id="KW-0812">Transmembrane</keyword>
<dbReference type="PaxDb" id="4565-Traes_1BS_02B899130.1"/>
<gene>
    <name evidence="2" type="primary">LOC123102813</name>
</gene>
<dbReference type="KEGG" id="taes:123102813"/>
<protein>
    <submittedName>
        <fullName evidence="2">Uncharacterized protein</fullName>
    </submittedName>
</protein>
<dbReference type="Gramene" id="TraesJUL5A03G02639050.1">
    <property type="protein sequence ID" value="TraesJUL5A03G02639050.1.CDS1"/>
    <property type="gene ID" value="TraesJUL5A03G02639050"/>
</dbReference>
<dbReference type="RefSeq" id="XP_044380182.1">
    <property type="nucleotide sequence ID" value="XM_044524247.1"/>
</dbReference>
<dbReference type="Gramene" id="TraesLDM5A03G02622900.1">
    <property type="protein sequence ID" value="TraesLDM5A03G02622900.1.CDS1"/>
    <property type="gene ID" value="TraesLDM5A03G02622900"/>
</dbReference>